<dbReference type="Pfam" id="PF13884">
    <property type="entry name" value="Peptidase_S74"/>
    <property type="match status" value="1"/>
</dbReference>
<dbReference type="InterPro" id="IPR030392">
    <property type="entry name" value="S74_ICA"/>
</dbReference>
<reference evidence="2" key="1">
    <citation type="submission" date="2017-11" db="EMBL/GenBank/DDBJ databases">
        <title>Three new genomes from thermophilic consortium.</title>
        <authorList>
            <person name="Quaggio R."/>
            <person name="Amgarten D."/>
            <person name="Setubal J.C."/>
        </authorList>
    </citation>
    <scope>NUCLEOTIDE SEQUENCE</scope>
    <source>
        <strain evidence="2">ZCTH01-B2</strain>
    </source>
</reference>
<dbReference type="Gene3D" id="2.160.20.10">
    <property type="entry name" value="Single-stranded right-handed beta-helix, Pectin lyase-like"/>
    <property type="match status" value="2"/>
</dbReference>
<dbReference type="AlphaFoldDB" id="A0A953IA05"/>
<name>A0A953IA05_SYMTR</name>
<dbReference type="Pfam" id="PF12708">
    <property type="entry name" value="Pect-lyase_RHGA_epim"/>
    <property type="match status" value="1"/>
</dbReference>
<dbReference type="InterPro" id="IPR036388">
    <property type="entry name" value="WH-like_DNA-bd_sf"/>
</dbReference>
<dbReference type="InterPro" id="IPR011050">
    <property type="entry name" value="Pectin_lyase_fold/virulence"/>
</dbReference>
<organism evidence="2 3">
    <name type="scientific">Symbiobacterium thermophilum</name>
    <dbReference type="NCBI Taxonomy" id="2734"/>
    <lineage>
        <taxon>Bacteria</taxon>
        <taxon>Bacillati</taxon>
        <taxon>Bacillota</taxon>
        <taxon>Clostridia</taxon>
        <taxon>Eubacteriales</taxon>
        <taxon>Symbiobacteriaceae</taxon>
        <taxon>Symbiobacterium</taxon>
    </lineage>
</organism>
<sequence length="642" mass="70378">MSSVAQDVARYVQLLMDKGRAAAKSLITPVCNVNGYGARGDGRTDDTEAIKAAVAEAKATGRSVFWPDGTYVTTGPIPYLHEVRHLGAGAIKRGENLFYPQPTEAHTNRIYVSPDGDGDGLSANEPASVQAALDALANYGPELAGTWHIVFAPGTYPGGYLVQGIRSRQRIVFEGPDVGGHPNEPIAIIDGSLGIHENGLYIQNFMNVLVKDLKFTNWASSGLVVEYHSNVWTVNVHASGCQWAGININNATKIYVTGGVFKNNRKGIRVYDNSMVSIGYGGSATENRPQITDNTEFGVEVRDSSSGHVDYCDIERNSVAGLQVWNQSRVASDYAAFRNNPIGIRCQTFSTWATATSVTFENNGKNLVYYWSTHSSKQDFYYDEPTARFRFGVAGYSTPAVKFHFAGDDALSGSRYNSNVKMALDGNGPTTYFGLSGPTASTLGVTFSDPTRSVAGALQYNLADDSLRVWLNDTDTYRLRTDALVPTADNAKNLGTAANRWTQLYAASGTINTSDEREKQQIGPIPDEVLDAWAEVEFCQFKFNDAVEQKGPNGARWHFGLIGQQVKEAFERNGLDPFAYGLLCRDEWAERPEEKDDEGNVIAPHRPAGERYGIRYEEALVLEVALMRRELNRMKAKLDEGV</sequence>
<dbReference type="InterPro" id="IPR024535">
    <property type="entry name" value="RHGA/B-epi-like_pectate_lyase"/>
</dbReference>
<comment type="caution">
    <text evidence="2">The sequence shown here is derived from an EMBL/GenBank/DDBJ whole genome shotgun (WGS) entry which is preliminary data.</text>
</comment>
<evidence type="ECO:0000259" key="1">
    <source>
        <dbReference type="PROSITE" id="PS51688"/>
    </source>
</evidence>
<dbReference type="SMART" id="SM00710">
    <property type="entry name" value="PbH1"/>
    <property type="match status" value="4"/>
</dbReference>
<dbReference type="Proteomes" id="UP000732377">
    <property type="component" value="Unassembled WGS sequence"/>
</dbReference>
<dbReference type="InterPro" id="IPR006626">
    <property type="entry name" value="PbH1"/>
</dbReference>
<proteinExistence type="predicted"/>
<evidence type="ECO:0000313" key="2">
    <source>
        <dbReference type="EMBL" id="MBY6275499.1"/>
    </source>
</evidence>
<dbReference type="PROSITE" id="PS51688">
    <property type="entry name" value="ICA"/>
    <property type="match status" value="1"/>
</dbReference>
<dbReference type="EMBL" id="PIUK01000027">
    <property type="protein sequence ID" value="MBY6275499.1"/>
    <property type="molecule type" value="Genomic_DNA"/>
</dbReference>
<feature type="domain" description="Peptidase S74" evidence="1">
    <location>
        <begin position="514"/>
        <end position="642"/>
    </location>
</feature>
<dbReference type="InterPro" id="IPR039448">
    <property type="entry name" value="Beta_helix"/>
</dbReference>
<dbReference type="CDD" id="cd10144">
    <property type="entry name" value="Peptidase_S74_CIMCD"/>
    <property type="match status" value="1"/>
</dbReference>
<dbReference type="Gene3D" id="1.10.10.10">
    <property type="entry name" value="Winged helix-like DNA-binding domain superfamily/Winged helix DNA-binding domain"/>
    <property type="match status" value="1"/>
</dbReference>
<evidence type="ECO:0000313" key="3">
    <source>
        <dbReference type="Proteomes" id="UP000732377"/>
    </source>
</evidence>
<dbReference type="Pfam" id="PF13229">
    <property type="entry name" value="Beta_helix"/>
    <property type="match status" value="1"/>
</dbReference>
<accession>A0A953IA05</accession>
<gene>
    <name evidence="2" type="ORF">CWE10_04645</name>
</gene>
<dbReference type="SUPFAM" id="SSF51126">
    <property type="entry name" value="Pectin lyase-like"/>
    <property type="match status" value="2"/>
</dbReference>
<protein>
    <recommendedName>
        <fullName evidence="1">Peptidase S74 domain-containing protein</fullName>
    </recommendedName>
</protein>
<dbReference type="InterPro" id="IPR012334">
    <property type="entry name" value="Pectin_lyas_fold"/>
</dbReference>